<keyword evidence="2" id="KW-0548">Nucleotidyltransferase</keyword>
<dbReference type="InterPro" id="IPR035985">
    <property type="entry name" value="Ubiquitin-activating_enz"/>
</dbReference>
<evidence type="ECO:0000259" key="1">
    <source>
        <dbReference type="Pfam" id="PF00899"/>
    </source>
</evidence>
<dbReference type="CDD" id="cd00755">
    <property type="entry name" value="YgdL_like"/>
    <property type="match status" value="1"/>
</dbReference>
<evidence type="ECO:0000313" key="3">
    <source>
        <dbReference type="Proteomes" id="UP000255328"/>
    </source>
</evidence>
<dbReference type="PANTHER" id="PTHR43267">
    <property type="entry name" value="TRNA THREONYLCARBAMOYLADENOSINE DEHYDRATASE"/>
    <property type="match status" value="1"/>
</dbReference>
<proteinExistence type="predicted"/>
<dbReference type="PANTHER" id="PTHR43267:SF1">
    <property type="entry name" value="TRNA THREONYLCARBAMOYLADENOSINE DEHYDRATASE"/>
    <property type="match status" value="1"/>
</dbReference>
<name>A0A377GYD1_9FUSO</name>
<keyword evidence="3" id="KW-1185">Reference proteome</keyword>
<dbReference type="OrthoDB" id="9804150at2"/>
<dbReference type="EMBL" id="UGGU01000003">
    <property type="protein sequence ID" value="STO31935.1"/>
    <property type="molecule type" value="Genomic_DNA"/>
</dbReference>
<dbReference type="Pfam" id="PF00899">
    <property type="entry name" value="ThiF"/>
    <property type="match status" value="1"/>
</dbReference>
<dbReference type="GO" id="GO:0061503">
    <property type="term" value="F:tRNA threonylcarbamoyladenosine dehydratase"/>
    <property type="evidence" value="ECO:0007669"/>
    <property type="project" value="TreeGrafter"/>
</dbReference>
<dbReference type="InterPro" id="IPR000594">
    <property type="entry name" value="ThiF_NAD_FAD-bd"/>
</dbReference>
<dbReference type="FunFam" id="3.40.50.720:FF:000141">
    <property type="entry name" value="tRNA threonylcarbamoyladenosine dehydratase"/>
    <property type="match status" value="1"/>
</dbReference>
<sequence length="237" mass="26035">MMFQRTELLIGSDNLNKLKNSHIIVFGIGGVGGFATEALIRAGIGEISIVDFDTVDITNLNRQIIALQSTVGKLKTSVMKQRLLDINPNVVVHEYSIKFSTENMDIFFKDKTYSYIVDAIDLVTCKLDLISLAKDKNIPIISSMGTGNKLNPTMLEVSDINKTSVCPLARVIRKELKNRGVKKLKVVYSKEKPKKPHNLSGSREKRVNVGSISFVPSSAGLIIASEVIKDICNLLGG</sequence>
<dbReference type="InterPro" id="IPR045886">
    <property type="entry name" value="ThiF/MoeB/HesA"/>
</dbReference>
<evidence type="ECO:0000313" key="2">
    <source>
        <dbReference type="EMBL" id="STO31935.1"/>
    </source>
</evidence>
<reference evidence="2 3" key="1">
    <citation type="submission" date="2018-06" db="EMBL/GenBank/DDBJ databases">
        <authorList>
            <consortium name="Pathogen Informatics"/>
            <person name="Doyle S."/>
        </authorList>
    </citation>
    <scope>NUCLEOTIDE SEQUENCE [LARGE SCALE GENOMIC DNA]</scope>
    <source>
        <strain evidence="2 3">NCTC10723</strain>
    </source>
</reference>
<accession>A0A377GYD1</accession>
<dbReference type="GO" id="GO:0061504">
    <property type="term" value="P:cyclic threonylcarbamoyladenosine biosynthetic process"/>
    <property type="evidence" value="ECO:0007669"/>
    <property type="project" value="TreeGrafter"/>
</dbReference>
<dbReference type="GO" id="GO:0016779">
    <property type="term" value="F:nucleotidyltransferase activity"/>
    <property type="evidence" value="ECO:0007669"/>
    <property type="project" value="UniProtKB-KW"/>
</dbReference>
<dbReference type="Proteomes" id="UP000255328">
    <property type="component" value="Unassembled WGS sequence"/>
</dbReference>
<dbReference type="Gene3D" id="3.40.50.720">
    <property type="entry name" value="NAD(P)-binding Rossmann-like Domain"/>
    <property type="match status" value="1"/>
</dbReference>
<protein>
    <submittedName>
        <fullName evidence="2">Probable adenylyltransferase/sulfurtransferase MoeZ</fullName>
    </submittedName>
</protein>
<dbReference type="RefSeq" id="WP_115270690.1">
    <property type="nucleotide sequence ID" value="NZ_CASFEE010000030.1"/>
</dbReference>
<gene>
    <name evidence="2" type="primary">moeZ</name>
    <name evidence="2" type="ORF">NCTC10723_01399</name>
</gene>
<dbReference type="GO" id="GO:0008641">
    <property type="term" value="F:ubiquitin-like modifier activating enzyme activity"/>
    <property type="evidence" value="ECO:0007669"/>
    <property type="project" value="InterPro"/>
</dbReference>
<dbReference type="AlphaFoldDB" id="A0A377GYD1"/>
<organism evidence="2 3">
    <name type="scientific">Fusobacterium necrogenes</name>
    <dbReference type="NCBI Taxonomy" id="858"/>
    <lineage>
        <taxon>Bacteria</taxon>
        <taxon>Fusobacteriati</taxon>
        <taxon>Fusobacteriota</taxon>
        <taxon>Fusobacteriia</taxon>
        <taxon>Fusobacteriales</taxon>
        <taxon>Fusobacteriaceae</taxon>
        <taxon>Fusobacterium</taxon>
    </lineage>
</organism>
<dbReference type="SUPFAM" id="SSF69572">
    <property type="entry name" value="Activating enzymes of the ubiquitin-like proteins"/>
    <property type="match status" value="1"/>
</dbReference>
<feature type="domain" description="THIF-type NAD/FAD binding fold" evidence="1">
    <location>
        <begin position="9"/>
        <end position="232"/>
    </location>
</feature>
<keyword evidence="2" id="KW-0808">Transferase</keyword>